<name>A0AAF0JB49_9BASI</name>
<dbReference type="Gene3D" id="3.40.50.150">
    <property type="entry name" value="Vaccinia Virus protein VP39"/>
    <property type="match status" value="1"/>
</dbReference>
<dbReference type="SUPFAM" id="SSF53335">
    <property type="entry name" value="S-adenosyl-L-methionine-dependent methyltransferases"/>
    <property type="match status" value="1"/>
</dbReference>
<dbReference type="RefSeq" id="XP_060123439.1">
    <property type="nucleotide sequence ID" value="XM_060267456.1"/>
</dbReference>
<evidence type="ECO:0000256" key="4">
    <source>
        <dbReference type="ARBA" id="ARBA00022694"/>
    </source>
</evidence>
<dbReference type="GO" id="GO:0005634">
    <property type="term" value="C:nucleus"/>
    <property type="evidence" value="ECO:0007669"/>
    <property type="project" value="UniProtKB-SubCell"/>
</dbReference>
<dbReference type="AlphaFoldDB" id="A0AAF0JB49"/>
<protein>
    <recommendedName>
        <fullName evidence="3">tRNA (adenine(58)-N(1))-methyltransferase non-catalytic subunit TRM6</fullName>
    </recommendedName>
    <alternativeName>
        <fullName evidence="6">tRNA(m1A58)-methyltransferase subunit TRM6</fullName>
    </alternativeName>
</protein>
<dbReference type="EMBL" id="CP119964">
    <property type="protein sequence ID" value="WFD40542.1"/>
    <property type="molecule type" value="Genomic_DNA"/>
</dbReference>
<gene>
    <name evidence="8" type="primary">TRM6</name>
    <name evidence="8" type="ORF">MJAP1_003528</name>
</gene>
<evidence type="ECO:0000256" key="3">
    <source>
        <dbReference type="ARBA" id="ARBA00021704"/>
    </source>
</evidence>
<dbReference type="InterPro" id="IPR017423">
    <property type="entry name" value="TRM6"/>
</dbReference>
<dbReference type="Proteomes" id="UP001217754">
    <property type="component" value="Chromosome 7"/>
</dbReference>
<keyword evidence="5" id="KW-0539">Nucleus</keyword>
<evidence type="ECO:0000256" key="2">
    <source>
        <dbReference type="ARBA" id="ARBA00008320"/>
    </source>
</evidence>
<organism evidence="8 9">
    <name type="scientific">Malassezia japonica</name>
    <dbReference type="NCBI Taxonomy" id="223818"/>
    <lineage>
        <taxon>Eukaryota</taxon>
        <taxon>Fungi</taxon>
        <taxon>Dikarya</taxon>
        <taxon>Basidiomycota</taxon>
        <taxon>Ustilaginomycotina</taxon>
        <taxon>Malasseziomycetes</taxon>
        <taxon>Malasseziales</taxon>
        <taxon>Malasseziaceae</taxon>
        <taxon>Malassezia</taxon>
    </lineage>
</organism>
<evidence type="ECO:0000313" key="9">
    <source>
        <dbReference type="Proteomes" id="UP001217754"/>
    </source>
</evidence>
<evidence type="ECO:0000313" key="8">
    <source>
        <dbReference type="EMBL" id="WFD40542.1"/>
    </source>
</evidence>
<evidence type="ECO:0000256" key="7">
    <source>
        <dbReference type="SAM" id="MobiDB-lite"/>
    </source>
</evidence>
<dbReference type="PANTHER" id="PTHR12945:SF0">
    <property type="entry name" value="TRNA (ADENINE(58)-N(1))-METHYLTRANSFERASE NON-CATALYTIC SUBUNIT TRM6"/>
    <property type="match status" value="1"/>
</dbReference>
<dbReference type="GO" id="GO:0031515">
    <property type="term" value="C:tRNA (m1A) methyltransferase complex"/>
    <property type="evidence" value="ECO:0007669"/>
    <property type="project" value="InterPro"/>
</dbReference>
<keyword evidence="4" id="KW-0819">tRNA processing</keyword>
<sequence>MAEGELAPSVPESGAERVDAQEMHAADAAEEPQVKRQRFEAPQVPDNEQLRRRIAYVPANEPVLLRLPSGMTKQVVLTPGKSVSIGKFGTFPADQIIGRAFGPTYEIKADGSLEVMHQDVAEALVESEATNENIFDDGESQTLSYEDIKALKAAGATGREIIQKQLESNKSYEMRTAYSQEKIMKRKESKHLKFFTPLAPDLYNVGWYNFERNPEKIRGLRPDALSQLLSFADVHAGGKYVIVDGVGGLLTGAVLERMGGCGSVHLIHDADSPPALELMPMLCLTPYHTHGVLRTMHWAATESRWLLPSHMSDELARVYKTDRERNRARKKRAAIEDFVATRQQFFDGEFDAVLVACPYEPYSVIHRLLPYLAGSANVVVHSPHLQPLVEAQARIRANPQFVNVSITEPWLRRYQVLPARTHPDMSTSASGGYILHAVRILNTDDAPSDAAAAAA</sequence>
<comment type="similarity">
    <text evidence="2">Belongs to the TRM6/GCD10 family.</text>
</comment>
<dbReference type="GeneID" id="85227179"/>
<feature type="compositionally biased region" description="Basic and acidic residues" evidence="7">
    <location>
        <begin position="14"/>
        <end position="39"/>
    </location>
</feature>
<evidence type="ECO:0000256" key="1">
    <source>
        <dbReference type="ARBA" id="ARBA00004123"/>
    </source>
</evidence>
<dbReference type="InterPro" id="IPR029063">
    <property type="entry name" value="SAM-dependent_MTases_sf"/>
</dbReference>
<keyword evidence="9" id="KW-1185">Reference proteome</keyword>
<reference evidence="8" key="1">
    <citation type="submission" date="2023-03" db="EMBL/GenBank/DDBJ databases">
        <title>Mating type loci evolution in Malassezia.</title>
        <authorList>
            <person name="Coelho M.A."/>
        </authorList>
    </citation>
    <scope>NUCLEOTIDE SEQUENCE</scope>
    <source>
        <strain evidence="8">CBS 9431</strain>
    </source>
</reference>
<comment type="subcellular location">
    <subcellularLocation>
        <location evidence="1">Nucleus</location>
    </subcellularLocation>
</comment>
<dbReference type="Pfam" id="PF04189">
    <property type="entry name" value="Gcd10p"/>
    <property type="match status" value="1"/>
</dbReference>
<evidence type="ECO:0000256" key="5">
    <source>
        <dbReference type="ARBA" id="ARBA00023242"/>
    </source>
</evidence>
<feature type="region of interest" description="Disordered" evidence="7">
    <location>
        <begin position="1"/>
        <end position="45"/>
    </location>
</feature>
<dbReference type="GO" id="GO:0030488">
    <property type="term" value="P:tRNA methylation"/>
    <property type="evidence" value="ECO:0007669"/>
    <property type="project" value="InterPro"/>
</dbReference>
<accession>A0AAF0JB49</accession>
<dbReference type="PANTHER" id="PTHR12945">
    <property type="entry name" value="TRANSLATION INITIATION FACTOR EIF3-RELATED"/>
    <property type="match status" value="1"/>
</dbReference>
<evidence type="ECO:0000256" key="6">
    <source>
        <dbReference type="ARBA" id="ARBA00032319"/>
    </source>
</evidence>
<proteinExistence type="inferred from homology"/>